<proteinExistence type="predicted"/>
<dbReference type="InterPro" id="IPR007167">
    <property type="entry name" value="Fe-transptr_FeoA-like"/>
</dbReference>
<comment type="caution">
    <text evidence="3">The sequence shown here is derived from an EMBL/GenBank/DDBJ whole genome shotgun (WGS) entry which is preliminary data.</text>
</comment>
<evidence type="ECO:0000256" key="1">
    <source>
        <dbReference type="ARBA" id="ARBA00023004"/>
    </source>
</evidence>
<keyword evidence="1" id="KW-0408">Iron</keyword>
<reference evidence="3 4" key="1">
    <citation type="journal article" date="2018" name="Elife">
        <title>Discovery and characterization of a prevalent human gut bacterial enzyme sufficient for the inactivation of a family of plant toxins.</title>
        <authorList>
            <person name="Koppel N."/>
            <person name="Bisanz J.E."/>
            <person name="Pandelia M.E."/>
            <person name="Turnbaugh P.J."/>
            <person name="Balskus E.P."/>
        </authorList>
    </citation>
    <scope>NUCLEOTIDE SEQUENCE [LARGE SCALE GENOMIC DNA]</scope>
    <source>
        <strain evidence="3 4">OB21 GAM31</strain>
    </source>
</reference>
<evidence type="ECO:0000313" key="4">
    <source>
        <dbReference type="Proteomes" id="UP000253975"/>
    </source>
</evidence>
<dbReference type="PANTHER" id="PTHR43151">
    <property type="entry name" value="FEOA FAMILY PROTEIN"/>
    <property type="match status" value="1"/>
</dbReference>
<evidence type="ECO:0000313" key="3">
    <source>
        <dbReference type="EMBL" id="RDB59780.1"/>
    </source>
</evidence>
<dbReference type="GO" id="GO:0046914">
    <property type="term" value="F:transition metal ion binding"/>
    <property type="evidence" value="ECO:0007669"/>
    <property type="project" value="InterPro"/>
</dbReference>
<name>A0A369LKC4_9ACTN</name>
<organism evidence="3 4">
    <name type="scientific">Slackia isoflavoniconvertens</name>
    <dbReference type="NCBI Taxonomy" id="572010"/>
    <lineage>
        <taxon>Bacteria</taxon>
        <taxon>Bacillati</taxon>
        <taxon>Actinomycetota</taxon>
        <taxon>Coriobacteriia</taxon>
        <taxon>Eggerthellales</taxon>
        <taxon>Eggerthellaceae</taxon>
        <taxon>Slackia</taxon>
    </lineage>
</organism>
<dbReference type="SMART" id="SM00899">
    <property type="entry name" value="FeoA"/>
    <property type="match status" value="1"/>
</dbReference>
<accession>A0A369LKC4</accession>
<dbReference type="InterPro" id="IPR008988">
    <property type="entry name" value="Transcriptional_repressor_C"/>
</dbReference>
<dbReference type="Gene3D" id="2.30.30.90">
    <property type="match status" value="1"/>
</dbReference>
<dbReference type="EMBL" id="PPTO01000004">
    <property type="protein sequence ID" value="RDB59780.1"/>
    <property type="molecule type" value="Genomic_DNA"/>
</dbReference>
<dbReference type="PANTHER" id="PTHR43151:SF1">
    <property type="entry name" value="SSR2333 PROTEIN"/>
    <property type="match status" value="1"/>
</dbReference>
<dbReference type="Pfam" id="PF04023">
    <property type="entry name" value="FeoA"/>
    <property type="match status" value="1"/>
</dbReference>
<sequence>MDLSVEGAETSCGVSAQQLPLTFVSAGETVKVIKVRGKNDLTHHLENLGFVEGAEVKVIAGVQGDLVVQVKGAQVAISRQAANHIVTTAGR</sequence>
<gene>
    <name evidence="3" type="ORF">C1881_03630</name>
</gene>
<feature type="domain" description="Ferrous iron transporter FeoA-like" evidence="2">
    <location>
        <begin position="19"/>
        <end position="88"/>
    </location>
</feature>
<protein>
    <submittedName>
        <fullName evidence="3">Ferrous iron transport protein A</fullName>
    </submittedName>
</protein>
<dbReference type="AlphaFoldDB" id="A0A369LKC4"/>
<dbReference type="Proteomes" id="UP000253975">
    <property type="component" value="Unassembled WGS sequence"/>
</dbReference>
<dbReference type="InterPro" id="IPR038157">
    <property type="entry name" value="FeoA_core_dom"/>
</dbReference>
<evidence type="ECO:0000259" key="2">
    <source>
        <dbReference type="SMART" id="SM00899"/>
    </source>
</evidence>
<dbReference type="InterPro" id="IPR053184">
    <property type="entry name" value="FeoA-like"/>
</dbReference>
<dbReference type="SUPFAM" id="SSF50037">
    <property type="entry name" value="C-terminal domain of transcriptional repressors"/>
    <property type="match status" value="1"/>
</dbReference>